<dbReference type="PROSITE" id="PS51257">
    <property type="entry name" value="PROKAR_LIPOPROTEIN"/>
    <property type="match status" value="1"/>
</dbReference>
<dbReference type="EMBL" id="CP089982">
    <property type="protein sequence ID" value="WXA99306.1"/>
    <property type="molecule type" value="Genomic_DNA"/>
</dbReference>
<dbReference type="Proteomes" id="UP001379533">
    <property type="component" value="Chromosome"/>
</dbReference>
<dbReference type="RefSeq" id="WP_394849940.1">
    <property type="nucleotide sequence ID" value="NZ_CP089982.1"/>
</dbReference>
<name>A0ABZ2KSM5_9BACT</name>
<proteinExistence type="predicted"/>
<feature type="region of interest" description="Disordered" evidence="1">
    <location>
        <begin position="42"/>
        <end position="70"/>
    </location>
</feature>
<evidence type="ECO:0000313" key="2">
    <source>
        <dbReference type="EMBL" id="WXA99306.1"/>
    </source>
</evidence>
<accession>A0ABZ2KSM5</accession>
<reference evidence="2 3" key="1">
    <citation type="submission" date="2021-12" db="EMBL/GenBank/DDBJ databases">
        <title>Discovery of the Pendulisporaceae a myxobacterial family with distinct sporulation behavior and unique specialized metabolism.</title>
        <authorList>
            <person name="Garcia R."/>
            <person name="Popoff A."/>
            <person name="Bader C.D."/>
            <person name="Loehr J."/>
            <person name="Walesch S."/>
            <person name="Walt C."/>
            <person name="Boldt J."/>
            <person name="Bunk B."/>
            <person name="Haeckl F.J.F.P.J."/>
            <person name="Gunesch A.P."/>
            <person name="Birkelbach J."/>
            <person name="Nuebel U."/>
            <person name="Pietschmann T."/>
            <person name="Bach T."/>
            <person name="Mueller R."/>
        </authorList>
    </citation>
    <scope>NUCLEOTIDE SEQUENCE [LARGE SCALE GENOMIC DNA]</scope>
    <source>
        <strain evidence="2 3">MSr12523</strain>
    </source>
</reference>
<feature type="compositionally biased region" description="Basic and acidic residues" evidence="1">
    <location>
        <begin position="47"/>
        <end position="58"/>
    </location>
</feature>
<keyword evidence="3" id="KW-1185">Reference proteome</keyword>
<sequence>MMGAYRRLRTCLLALLVLAVGSAGVACGAIIGLDELPPMSRGADGGADARDELPREASTDAAPSRAGTLDPSFGDHGIAVIPVPFEKPASASVVLDGEEIVLIVPDSAAGNVVAIRCSDEGSCDSAHPTTLLASPSGMRRLTAVTDPRNSGVLVYGVQTKPGNDEENIVHLWRVTRDGRSVELATETLPAPFTQLDTAFAAGARRSVAIDNAGPEDASTVNLRARLPDGAADPSFGRHGLVAFAPASGHFTPFDGLMEEDGRIVVTGTVIDNAASWVLRFSDDGGIDRSFGQEAGVARSTLLPEVQSLALHQGGYVLGGRDRRGWGALLRLEHDGREDVSYWDGGVYSLVQKDDAGVPPPTNLDALGIEPDGSVVILGSTFAVLEAPEIILTRVSRNGVDPTFGKVGEIVVDEGYVAAHSSMALQAGHKVIITWLSADGFIKVARYLLE</sequence>
<evidence type="ECO:0000313" key="3">
    <source>
        <dbReference type="Proteomes" id="UP001379533"/>
    </source>
</evidence>
<evidence type="ECO:0000256" key="1">
    <source>
        <dbReference type="SAM" id="MobiDB-lite"/>
    </source>
</evidence>
<gene>
    <name evidence="2" type="ORF">LZC95_21105</name>
</gene>
<dbReference type="Gene3D" id="2.80.10.50">
    <property type="match status" value="1"/>
</dbReference>
<organism evidence="2 3">
    <name type="scientific">Pendulispora brunnea</name>
    <dbReference type="NCBI Taxonomy" id="2905690"/>
    <lineage>
        <taxon>Bacteria</taxon>
        <taxon>Pseudomonadati</taxon>
        <taxon>Myxococcota</taxon>
        <taxon>Myxococcia</taxon>
        <taxon>Myxococcales</taxon>
        <taxon>Sorangiineae</taxon>
        <taxon>Pendulisporaceae</taxon>
        <taxon>Pendulispora</taxon>
    </lineage>
</organism>
<protein>
    <submittedName>
        <fullName evidence="2">Uncharacterized protein</fullName>
    </submittedName>
</protein>